<dbReference type="Proteomes" id="UP001054902">
    <property type="component" value="Unassembled WGS sequence"/>
</dbReference>
<dbReference type="InterPro" id="IPR050869">
    <property type="entry name" value="H3K4_H4K5_MeTrfase"/>
</dbReference>
<dbReference type="SUPFAM" id="SSF82199">
    <property type="entry name" value="SET domain"/>
    <property type="match status" value="1"/>
</dbReference>
<protein>
    <recommendedName>
        <fullName evidence="1">SET domain-containing protein</fullName>
    </recommendedName>
</protein>
<dbReference type="PANTHER" id="PTHR12197">
    <property type="entry name" value="HISTONE-LYSINE N-METHYLTRANSFERASE SMYD"/>
    <property type="match status" value="1"/>
</dbReference>
<dbReference type="Gene3D" id="2.170.270.10">
    <property type="entry name" value="SET domain"/>
    <property type="match status" value="1"/>
</dbReference>
<accession>A0AAD3CYH6</accession>
<evidence type="ECO:0000313" key="3">
    <source>
        <dbReference type="Proteomes" id="UP001054902"/>
    </source>
</evidence>
<sequence>MDDPFACFGEDSESEDEVIFDENLEKRRLNLLEKANVTRQNVYDEIEDDKDVSEKAEDLLELPSSVDVPFPSPLFLGPIQVVQSDMIGGNRGYIATQDLPPGTLCLVEKPIFEWTDDQIGSELGIVSVIAILQHNDAKNIIQQMESLYPTKTRVDELIRAKVNTESANEKIQVKDMIDIMEMQHSNGKELQKALSLARQINLEIDEIDIYRLLLAMRYNGFGSGIYLHFAMFNHDSNSNCIKFRPENSSKDEEDSPYTGYSEVRTTRLVRRGEALTIDYIEPREQSFSYKRFHLWDQHKFDIGGLDQTTNKQLQELDFIDGKCPPSFRDRLERESLTFHIENALKEFEDQLHEIKMNWALMSMLKDESEEALKLFEHAKALGEAAFELIHSAKEKLSNDSHVLIIRCGKLYLDVSEIVLEMGSKFAHYFSSSTFANIGGNMILKNCVWVCNQILPIQIKYYGSVHPDVARTYHDLASNINTMISQCPKVLYTCGIEDYSNFAKCQRLEAEYMKAFKHIDNLYPKDTKQKIVEFEK</sequence>
<evidence type="ECO:0000313" key="2">
    <source>
        <dbReference type="EMBL" id="GFH54567.1"/>
    </source>
</evidence>
<dbReference type="InterPro" id="IPR046341">
    <property type="entry name" value="SET_dom_sf"/>
</dbReference>
<keyword evidence="3" id="KW-1185">Reference proteome</keyword>
<dbReference type="InterPro" id="IPR001214">
    <property type="entry name" value="SET_dom"/>
</dbReference>
<feature type="domain" description="SET" evidence="1">
    <location>
        <begin position="77"/>
        <end position="280"/>
    </location>
</feature>
<dbReference type="AlphaFoldDB" id="A0AAD3CYH6"/>
<dbReference type="Pfam" id="PF00856">
    <property type="entry name" value="SET"/>
    <property type="match status" value="1"/>
</dbReference>
<organism evidence="2 3">
    <name type="scientific">Chaetoceros tenuissimus</name>
    <dbReference type="NCBI Taxonomy" id="426638"/>
    <lineage>
        <taxon>Eukaryota</taxon>
        <taxon>Sar</taxon>
        <taxon>Stramenopiles</taxon>
        <taxon>Ochrophyta</taxon>
        <taxon>Bacillariophyta</taxon>
        <taxon>Coscinodiscophyceae</taxon>
        <taxon>Chaetocerotophycidae</taxon>
        <taxon>Chaetocerotales</taxon>
        <taxon>Chaetocerotaceae</taxon>
        <taxon>Chaetoceros</taxon>
    </lineage>
</organism>
<reference evidence="2 3" key="1">
    <citation type="journal article" date="2021" name="Sci. Rep.">
        <title>The genome of the diatom Chaetoceros tenuissimus carries an ancient integrated fragment of an extant virus.</title>
        <authorList>
            <person name="Hongo Y."/>
            <person name="Kimura K."/>
            <person name="Takaki Y."/>
            <person name="Yoshida Y."/>
            <person name="Baba S."/>
            <person name="Kobayashi G."/>
            <person name="Nagasaki K."/>
            <person name="Hano T."/>
            <person name="Tomaru Y."/>
        </authorList>
    </citation>
    <scope>NUCLEOTIDE SEQUENCE [LARGE SCALE GENOMIC DNA]</scope>
    <source>
        <strain evidence="2 3">NIES-3715</strain>
    </source>
</reference>
<name>A0AAD3CYH6_9STRA</name>
<evidence type="ECO:0000259" key="1">
    <source>
        <dbReference type="PROSITE" id="PS50280"/>
    </source>
</evidence>
<dbReference type="PANTHER" id="PTHR12197:SF292">
    <property type="entry name" value="SET DOMAIN-CONTAINING PROTEIN"/>
    <property type="match status" value="1"/>
</dbReference>
<dbReference type="PROSITE" id="PS50280">
    <property type="entry name" value="SET"/>
    <property type="match status" value="1"/>
</dbReference>
<dbReference type="EMBL" id="BLLK01000047">
    <property type="protein sequence ID" value="GFH54567.1"/>
    <property type="molecule type" value="Genomic_DNA"/>
</dbReference>
<proteinExistence type="predicted"/>
<gene>
    <name evidence="2" type="ORF">CTEN210_11043</name>
</gene>
<comment type="caution">
    <text evidence="2">The sequence shown here is derived from an EMBL/GenBank/DDBJ whole genome shotgun (WGS) entry which is preliminary data.</text>
</comment>